<feature type="domain" description="F-box" evidence="1">
    <location>
        <begin position="1"/>
        <end position="47"/>
    </location>
</feature>
<dbReference type="SUPFAM" id="SSF81383">
    <property type="entry name" value="F-box domain"/>
    <property type="match status" value="1"/>
</dbReference>
<name>A0AAE1LRF8_9NEOP</name>
<accession>A0AAE1LRF8</accession>
<dbReference type="InterPro" id="IPR001810">
    <property type="entry name" value="F-box_dom"/>
</dbReference>
<organism evidence="2 3">
    <name type="scientific">Frankliniella fusca</name>
    <dbReference type="NCBI Taxonomy" id="407009"/>
    <lineage>
        <taxon>Eukaryota</taxon>
        <taxon>Metazoa</taxon>
        <taxon>Ecdysozoa</taxon>
        <taxon>Arthropoda</taxon>
        <taxon>Hexapoda</taxon>
        <taxon>Insecta</taxon>
        <taxon>Pterygota</taxon>
        <taxon>Neoptera</taxon>
        <taxon>Paraneoptera</taxon>
        <taxon>Thysanoptera</taxon>
        <taxon>Terebrantia</taxon>
        <taxon>Thripoidea</taxon>
        <taxon>Thripidae</taxon>
        <taxon>Frankliniella</taxon>
    </lineage>
</organism>
<dbReference type="SMART" id="SM00256">
    <property type="entry name" value="FBOX"/>
    <property type="match status" value="1"/>
</dbReference>
<dbReference type="PROSITE" id="PS50181">
    <property type="entry name" value="FBOX"/>
    <property type="match status" value="1"/>
</dbReference>
<dbReference type="AlphaFoldDB" id="A0AAE1LRF8"/>
<reference evidence="2" key="2">
    <citation type="journal article" date="2023" name="BMC Genomics">
        <title>Pest status, molecular evolution, and epigenetic factors derived from the genome assembly of Frankliniella fusca, a thysanopteran phytovirus vector.</title>
        <authorList>
            <person name="Catto M.A."/>
            <person name="Labadie P.E."/>
            <person name="Jacobson A.L."/>
            <person name="Kennedy G.G."/>
            <person name="Srinivasan R."/>
            <person name="Hunt B.G."/>
        </authorList>
    </citation>
    <scope>NUCLEOTIDE SEQUENCE</scope>
    <source>
        <strain evidence="2">PL_HMW_Pooled</strain>
    </source>
</reference>
<sequence length="478" mass="54892">MDVDGLPDDVVAKIFSLLPPLMLVDSIPLVCKRWQQLARHPDSWRYFNLYIPLSPTKQQMIDLSRFAKVAPYLNGIDFSDVLELTPAVTSLVKLLLVDQKTIKTIRTFRTSTKRMRAFTEKMLERFSVSLREVHFTLASPNSVTEEFYTSINCLLTLASEIPQLLTLSFNFIDVEDFQNYSGQLGKGCPSLKKFVLVGALFFEGEWDKIIFDVLESKKDQLQDIDIEFLCEPMEKFVEAIRNCHNVETLRIPMGLLAVASHMSRLQSLHLCFNEDYDCMLTQDILKYVKDSPSIGKIKKLGVCCLSDELRVMYTKASKCLEAISKRSKDIQVFCVLNVANLNVLSMFLSKMNLLHTLIIHNSWASRKPFGTILDVNSKISNLSYLKYLKLTDLKFRMRSEKDAFDITVHLLKEMQPRLVVTYNSEVVNVSDSDSGSELSSLSYDYDEQEFTYFDYLRNRYGEDLSDSELYALMSSDDD</sequence>
<protein>
    <submittedName>
        <fullName evidence="2">F-box/LRR-repeat protein 7</fullName>
    </submittedName>
</protein>
<evidence type="ECO:0000259" key="1">
    <source>
        <dbReference type="PROSITE" id="PS50181"/>
    </source>
</evidence>
<dbReference type="SUPFAM" id="SSF52047">
    <property type="entry name" value="RNI-like"/>
    <property type="match status" value="1"/>
</dbReference>
<dbReference type="Proteomes" id="UP001219518">
    <property type="component" value="Unassembled WGS sequence"/>
</dbReference>
<evidence type="ECO:0000313" key="3">
    <source>
        <dbReference type="Proteomes" id="UP001219518"/>
    </source>
</evidence>
<keyword evidence="3" id="KW-1185">Reference proteome</keyword>
<dbReference type="Pfam" id="PF12937">
    <property type="entry name" value="F-box-like"/>
    <property type="match status" value="1"/>
</dbReference>
<reference evidence="2" key="1">
    <citation type="submission" date="2021-07" db="EMBL/GenBank/DDBJ databases">
        <authorList>
            <person name="Catto M.A."/>
            <person name="Jacobson A."/>
            <person name="Kennedy G."/>
            <person name="Labadie P."/>
            <person name="Hunt B.G."/>
            <person name="Srinivasan R."/>
        </authorList>
    </citation>
    <scope>NUCLEOTIDE SEQUENCE</scope>
    <source>
        <strain evidence="2">PL_HMW_Pooled</strain>
        <tissue evidence="2">Head</tissue>
    </source>
</reference>
<dbReference type="InterPro" id="IPR036047">
    <property type="entry name" value="F-box-like_dom_sf"/>
</dbReference>
<dbReference type="EMBL" id="JAHWGI010001372">
    <property type="protein sequence ID" value="KAK3929000.1"/>
    <property type="molecule type" value="Genomic_DNA"/>
</dbReference>
<dbReference type="PANTHER" id="PTHR38926:SF5">
    <property type="entry name" value="F-BOX AND LEUCINE-RICH REPEAT PROTEIN 6"/>
    <property type="match status" value="1"/>
</dbReference>
<evidence type="ECO:0000313" key="2">
    <source>
        <dbReference type="EMBL" id="KAK3929000.1"/>
    </source>
</evidence>
<dbReference type="Gene3D" id="1.20.1280.50">
    <property type="match status" value="1"/>
</dbReference>
<proteinExistence type="predicted"/>
<gene>
    <name evidence="2" type="ORF">KUF71_017283</name>
</gene>
<dbReference type="PANTHER" id="PTHR38926">
    <property type="entry name" value="F-BOX DOMAIN CONTAINING PROTEIN, EXPRESSED"/>
    <property type="match status" value="1"/>
</dbReference>
<comment type="caution">
    <text evidence="2">The sequence shown here is derived from an EMBL/GenBank/DDBJ whole genome shotgun (WGS) entry which is preliminary data.</text>
</comment>